<protein>
    <recommendedName>
        <fullName evidence="3">Morphogenetic protein</fullName>
    </recommendedName>
</protein>
<reference evidence="1 2" key="1">
    <citation type="submission" date="2024-08" db="EMBL/GenBank/DDBJ databases">
        <authorList>
            <person name="Ishaq N."/>
        </authorList>
    </citation>
    <scope>NUCLEOTIDE SEQUENCE [LARGE SCALE GENOMIC DNA]</scope>
    <source>
        <strain evidence="1 2">DSM 18651</strain>
    </source>
</reference>
<comment type="caution">
    <text evidence="1">The sequence shown here is derived from an EMBL/GenBank/DDBJ whole genome shotgun (WGS) entry which is preliminary data.</text>
</comment>
<sequence>MTNPAIAEKPILFNGDMVRAILDGRKTQTRRLMKPQPELSPHGGHWWACDAVESMVKVEEQLNNEGGWAGFAGSVCPHGQPGDRLWVRETHHLSHQNKVTYRADYPFNPFSEDECGEDCSMVGEVWRPSIHMPRWASRITLEITAIRIQRIQDISEEDAIAEGILNSTLQTPLTKTAMYHCEPWPTPICGESARDAYGALWESIYSKDSWDQNPWVWVVEFRRVEQAEVAA</sequence>
<name>A0ABV4P274_9GAMM</name>
<gene>
    <name evidence="1" type="ORF">ACCI49_16155</name>
</gene>
<organism evidence="1 2">
    <name type="scientific">Microbulbifer epialgicus</name>
    <dbReference type="NCBI Taxonomy" id="393907"/>
    <lineage>
        <taxon>Bacteria</taxon>
        <taxon>Pseudomonadati</taxon>
        <taxon>Pseudomonadota</taxon>
        <taxon>Gammaproteobacteria</taxon>
        <taxon>Cellvibrionales</taxon>
        <taxon>Microbulbiferaceae</taxon>
        <taxon>Microbulbifer</taxon>
    </lineage>
</organism>
<dbReference type="Proteomes" id="UP001569428">
    <property type="component" value="Unassembled WGS sequence"/>
</dbReference>
<proteinExistence type="predicted"/>
<evidence type="ECO:0000313" key="2">
    <source>
        <dbReference type="Proteomes" id="UP001569428"/>
    </source>
</evidence>
<keyword evidence="2" id="KW-1185">Reference proteome</keyword>
<evidence type="ECO:0008006" key="3">
    <source>
        <dbReference type="Google" id="ProtNLM"/>
    </source>
</evidence>
<dbReference type="RefSeq" id="WP_371840120.1">
    <property type="nucleotide sequence ID" value="NZ_JBGMEK010000042.1"/>
</dbReference>
<accession>A0ABV4P274</accession>
<evidence type="ECO:0000313" key="1">
    <source>
        <dbReference type="EMBL" id="MFA0812446.1"/>
    </source>
</evidence>
<dbReference type="EMBL" id="JBGMEK010000042">
    <property type="protein sequence ID" value="MFA0812446.1"/>
    <property type="molecule type" value="Genomic_DNA"/>
</dbReference>